<keyword evidence="1" id="KW-0472">Membrane</keyword>
<evidence type="ECO:0008006" key="4">
    <source>
        <dbReference type="Google" id="ProtNLM"/>
    </source>
</evidence>
<sequence>MTSSSSVDKETRFDRLRIRRSVLILSISLVSVGVALVSALYTYTATNTGNVFSTGTIHLTLNPATAMFNSTLNPGDTVNQDMQVLNDGTMPLRYAITGLTTASSNGGVADTPAVNTLAAALQLTIRSGLTEANCESGNYTGATVEYGPGPTSDITTARQLVGDITAGQQDPNAAALPGADRVLANGTNEHLCFTVGLPGGDTNAGLSTTVTFAFVSEQTANNP</sequence>
<protein>
    <recommendedName>
        <fullName evidence="4">Camelysin metallo-endopeptidase</fullName>
    </recommendedName>
</protein>
<dbReference type="EMBL" id="VOBR01000005">
    <property type="protein sequence ID" value="TWP52396.1"/>
    <property type="molecule type" value="Genomic_DNA"/>
</dbReference>
<organism evidence="2 3">
    <name type="scientific">Lentzea tibetensis</name>
    <dbReference type="NCBI Taxonomy" id="2591470"/>
    <lineage>
        <taxon>Bacteria</taxon>
        <taxon>Bacillati</taxon>
        <taxon>Actinomycetota</taxon>
        <taxon>Actinomycetes</taxon>
        <taxon>Pseudonocardiales</taxon>
        <taxon>Pseudonocardiaceae</taxon>
        <taxon>Lentzea</taxon>
    </lineage>
</organism>
<keyword evidence="1" id="KW-1133">Transmembrane helix</keyword>
<proteinExistence type="predicted"/>
<dbReference type="InterPro" id="IPR022121">
    <property type="entry name" value="Peptidase_M73_camelysin"/>
</dbReference>
<name>A0A563EXG3_9PSEU</name>
<dbReference type="Pfam" id="PF12389">
    <property type="entry name" value="Peptidase_M73"/>
    <property type="match status" value="1"/>
</dbReference>
<accession>A0A563EXG3</accession>
<evidence type="ECO:0000313" key="2">
    <source>
        <dbReference type="EMBL" id="TWP52396.1"/>
    </source>
</evidence>
<keyword evidence="1" id="KW-0812">Transmembrane</keyword>
<comment type="caution">
    <text evidence="2">The sequence shown here is derived from an EMBL/GenBank/DDBJ whole genome shotgun (WGS) entry which is preliminary data.</text>
</comment>
<dbReference type="AlphaFoldDB" id="A0A563EXG3"/>
<gene>
    <name evidence="2" type="ORF">FKR81_08640</name>
</gene>
<dbReference type="Proteomes" id="UP000316639">
    <property type="component" value="Unassembled WGS sequence"/>
</dbReference>
<evidence type="ECO:0000256" key="1">
    <source>
        <dbReference type="SAM" id="Phobius"/>
    </source>
</evidence>
<keyword evidence="3" id="KW-1185">Reference proteome</keyword>
<feature type="transmembrane region" description="Helical" evidence="1">
    <location>
        <begin position="21"/>
        <end position="43"/>
    </location>
</feature>
<reference evidence="2 3" key="1">
    <citation type="submission" date="2019-07" db="EMBL/GenBank/DDBJ databases">
        <title>Lentzea xizangensis sp. nov., isolated from Qinghai-Tibetan Plateau Soils.</title>
        <authorList>
            <person name="Huang J."/>
        </authorList>
    </citation>
    <scope>NUCLEOTIDE SEQUENCE [LARGE SCALE GENOMIC DNA]</scope>
    <source>
        <strain evidence="2 3">FXJ1.1311</strain>
    </source>
</reference>
<dbReference type="OrthoDB" id="4826267at2"/>
<evidence type="ECO:0000313" key="3">
    <source>
        <dbReference type="Proteomes" id="UP000316639"/>
    </source>
</evidence>